<evidence type="ECO:0000313" key="3">
    <source>
        <dbReference type="Proteomes" id="UP000244929"/>
    </source>
</evidence>
<feature type="chain" id="PRO_5015615781" description="Lipocalin-like domain-containing protein" evidence="1">
    <location>
        <begin position="22"/>
        <end position="127"/>
    </location>
</feature>
<dbReference type="RefSeq" id="WP_108776460.1">
    <property type="nucleotide sequence ID" value="NZ_CP029186.1"/>
</dbReference>
<sequence length="127" mass="14693">MKRVLLLLVFLPVISFSQELAGKWSEARSPNKTIEFRGDGVLELGEIGQPRRTTGRSFTKYSTTTVNGISYILFEYHLEGHSPDSERCRYIINGDKLTIFCSVLNYQNIRTSPYRYKIVECTYTRIK</sequence>
<dbReference type="Proteomes" id="UP000244929">
    <property type="component" value="Chromosome"/>
</dbReference>
<dbReference type="EMBL" id="CP029186">
    <property type="protein sequence ID" value="AWH83744.1"/>
    <property type="molecule type" value="Genomic_DNA"/>
</dbReference>
<keyword evidence="1" id="KW-0732">Signal</keyword>
<gene>
    <name evidence="2" type="ORF">HYN59_00815</name>
</gene>
<name>A0A2S1QTP3_9FLAO</name>
<feature type="signal peptide" evidence="1">
    <location>
        <begin position="1"/>
        <end position="21"/>
    </location>
</feature>
<organism evidence="2 3">
    <name type="scientific">Flavobacterium album</name>
    <dbReference type="NCBI Taxonomy" id="2175091"/>
    <lineage>
        <taxon>Bacteria</taxon>
        <taxon>Pseudomonadati</taxon>
        <taxon>Bacteroidota</taxon>
        <taxon>Flavobacteriia</taxon>
        <taxon>Flavobacteriales</taxon>
        <taxon>Flavobacteriaceae</taxon>
        <taxon>Flavobacterium</taxon>
    </lineage>
</organism>
<evidence type="ECO:0008006" key="4">
    <source>
        <dbReference type="Google" id="ProtNLM"/>
    </source>
</evidence>
<evidence type="ECO:0000313" key="2">
    <source>
        <dbReference type="EMBL" id="AWH83744.1"/>
    </source>
</evidence>
<protein>
    <recommendedName>
        <fullName evidence="4">Lipocalin-like domain-containing protein</fullName>
    </recommendedName>
</protein>
<accession>A0A2S1QTP3</accession>
<dbReference type="KEGG" id="falb:HYN59_00815"/>
<reference evidence="2 3" key="1">
    <citation type="submission" date="2018-04" db="EMBL/GenBank/DDBJ databases">
        <title>Genome sequencing of Flavobacterium sp. HYN0059.</title>
        <authorList>
            <person name="Yi H."/>
            <person name="Baek C."/>
        </authorList>
    </citation>
    <scope>NUCLEOTIDE SEQUENCE [LARGE SCALE GENOMIC DNA]</scope>
    <source>
        <strain evidence="2 3">HYN0059</strain>
    </source>
</reference>
<dbReference type="AlphaFoldDB" id="A0A2S1QTP3"/>
<evidence type="ECO:0000256" key="1">
    <source>
        <dbReference type="SAM" id="SignalP"/>
    </source>
</evidence>
<proteinExistence type="predicted"/>
<keyword evidence="3" id="KW-1185">Reference proteome</keyword>